<proteinExistence type="predicted"/>
<evidence type="ECO:0000256" key="1">
    <source>
        <dbReference type="ARBA" id="ARBA00022443"/>
    </source>
</evidence>
<evidence type="ECO:0000313" key="6">
    <source>
        <dbReference type="Proteomes" id="UP000011083"/>
    </source>
</evidence>
<feature type="compositionally biased region" description="Basic and acidic residues" evidence="3">
    <location>
        <begin position="7"/>
        <end position="26"/>
    </location>
</feature>
<feature type="compositionally biased region" description="Basic and acidic residues" evidence="3">
    <location>
        <begin position="334"/>
        <end position="344"/>
    </location>
</feature>
<dbReference type="Pfam" id="PF07653">
    <property type="entry name" value="SH3_2"/>
    <property type="match status" value="1"/>
</dbReference>
<dbReference type="AlphaFoldDB" id="L8GMT3"/>
<organism evidence="5 6">
    <name type="scientific">Acanthamoeba castellanii (strain ATCC 30010 / Neff)</name>
    <dbReference type="NCBI Taxonomy" id="1257118"/>
    <lineage>
        <taxon>Eukaryota</taxon>
        <taxon>Amoebozoa</taxon>
        <taxon>Discosea</taxon>
        <taxon>Longamoebia</taxon>
        <taxon>Centramoebida</taxon>
        <taxon>Acanthamoebidae</taxon>
        <taxon>Acanthamoeba</taxon>
    </lineage>
</organism>
<protein>
    <submittedName>
        <fullName evidence="5">SH3 domain containing protein</fullName>
    </submittedName>
</protein>
<evidence type="ECO:0000259" key="4">
    <source>
        <dbReference type="PROSITE" id="PS50002"/>
    </source>
</evidence>
<dbReference type="PANTHER" id="PTHR45929">
    <property type="entry name" value="JAK PATHWAY SIGNAL TRANSDUCTION ADAPTOR MOLECULE"/>
    <property type="match status" value="1"/>
</dbReference>
<evidence type="ECO:0000313" key="5">
    <source>
        <dbReference type="EMBL" id="ELR14385.1"/>
    </source>
</evidence>
<sequence length="539" mass="60527">MAANWRQQKEERERLAREREEEERRKKEQKIKQLLLHAPTPSGKTSSPHLSSSSSSPATAQPLPQSAEPENAAAHHPPVKNDADEPNVLAVAAAEVGSGGWTKPVAAQSSGPDTHRAKPSFLGQERGHHQHQQQLVVEANEVETIEALRAQLAKRDEEVRMLKEAYKERMREKEEEFKQRWAAQNEAEALAHKLNEAESRAKAQEAEAKRLREQVHQLELLVRSLKKDKKHHNKAPRKHINKHHHTNTTDDDTHREEMVGKKVIALYNFKGNEADGELSFVEGDVIEVRARVNEGWWEGRLTNGDLGIFPFNYVQPLVIFSSQSSTSAAAAASRVEHSEALDDHHHRHGQHHHHHHLEEGEDEDDDEDDSEEDVAPAHPKMSTLEKAAYAKKKIEEKYKELSKSLLGPTPAEMEKAVDDHHQRAHTGPEADAATANDHEEADAPVEVMTAEAYTGNTEGKEEKAEELQSGVALFYFEAQNEGELSFKKGDHVLVLPLADPQQHGQQPDGNGEWRYGYVGDHEGHFPTSYVSISATHTRD</sequence>
<dbReference type="PROSITE" id="PS50002">
    <property type="entry name" value="SH3"/>
    <property type="match status" value="2"/>
</dbReference>
<feature type="region of interest" description="Disordered" evidence="3">
    <location>
        <begin position="1"/>
        <end position="134"/>
    </location>
</feature>
<dbReference type="GO" id="GO:0043328">
    <property type="term" value="P:protein transport to vacuole involved in ubiquitin-dependent protein catabolic process via the multivesicular body sorting pathway"/>
    <property type="evidence" value="ECO:0007669"/>
    <property type="project" value="TreeGrafter"/>
</dbReference>
<dbReference type="OrthoDB" id="2159336at2759"/>
<feature type="domain" description="SH3" evidence="4">
    <location>
        <begin position="465"/>
        <end position="535"/>
    </location>
</feature>
<evidence type="ECO:0000256" key="3">
    <source>
        <dbReference type="SAM" id="MobiDB-lite"/>
    </source>
</evidence>
<dbReference type="Proteomes" id="UP000011083">
    <property type="component" value="Unassembled WGS sequence"/>
</dbReference>
<dbReference type="InterPro" id="IPR050670">
    <property type="entry name" value="STAM"/>
</dbReference>
<feature type="compositionally biased region" description="Low complexity" evidence="3">
    <location>
        <begin position="45"/>
        <end position="76"/>
    </location>
</feature>
<dbReference type="InterPro" id="IPR001452">
    <property type="entry name" value="SH3_domain"/>
</dbReference>
<keyword evidence="1 2" id="KW-0728">SH3 domain</keyword>
<dbReference type="InterPro" id="IPR036028">
    <property type="entry name" value="SH3-like_dom_sf"/>
</dbReference>
<name>L8GMT3_ACACF</name>
<dbReference type="PANTHER" id="PTHR45929:SF3">
    <property type="entry name" value="JAK PATHWAY SIGNAL TRANSDUCTION ADAPTOR MOLECULE"/>
    <property type="match status" value="1"/>
</dbReference>
<feature type="region of interest" description="Disordered" evidence="3">
    <location>
        <begin position="330"/>
        <end position="385"/>
    </location>
</feature>
<dbReference type="SUPFAM" id="SSF50044">
    <property type="entry name" value="SH3-domain"/>
    <property type="match status" value="2"/>
</dbReference>
<dbReference type="GO" id="GO:0033565">
    <property type="term" value="C:ESCRT-0 complex"/>
    <property type="evidence" value="ECO:0007669"/>
    <property type="project" value="TreeGrafter"/>
</dbReference>
<gene>
    <name evidence="5" type="ORF">ACA1_379980</name>
</gene>
<reference evidence="5 6" key="1">
    <citation type="journal article" date="2013" name="Genome Biol.">
        <title>Genome of Acanthamoeba castellanii highlights extensive lateral gene transfer and early evolution of tyrosine kinase signaling.</title>
        <authorList>
            <person name="Clarke M."/>
            <person name="Lohan A.J."/>
            <person name="Liu B."/>
            <person name="Lagkouvardos I."/>
            <person name="Roy S."/>
            <person name="Zafar N."/>
            <person name="Bertelli C."/>
            <person name="Schilde C."/>
            <person name="Kianianmomeni A."/>
            <person name="Burglin T.R."/>
            <person name="Frech C."/>
            <person name="Turcotte B."/>
            <person name="Kopec K.O."/>
            <person name="Synnott J.M."/>
            <person name="Choo C."/>
            <person name="Paponov I."/>
            <person name="Finkler A."/>
            <person name="Soon Heng Tan C."/>
            <person name="Hutchins A.P."/>
            <person name="Weinmeier T."/>
            <person name="Rattei T."/>
            <person name="Chu J.S."/>
            <person name="Gimenez G."/>
            <person name="Irimia M."/>
            <person name="Rigden D.J."/>
            <person name="Fitzpatrick D.A."/>
            <person name="Lorenzo-Morales J."/>
            <person name="Bateman A."/>
            <person name="Chiu C.H."/>
            <person name="Tang P."/>
            <person name="Hegemann P."/>
            <person name="Fromm H."/>
            <person name="Raoult D."/>
            <person name="Greub G."/>
            <person name="Miranda-Saavedra D."/>
            <person name="Chen N."/>
            <person name="Nash P."/>
            <person name="Ginger M.L."/>
            <person name="Horn M."/>
            <person name="Schaap P."/>
            <person name="Caler L."/>
            <person name="Loftus B."/>
        </authorList>
    </citation>
    <scope>NUCLEOTIDE SEQUENCE [LARGE SCALE GENOMIC DNA]</scope>
    <source>
        <strain evidence="5 6">Neff</strain>
    </source>
</reference>
<feature type="compositionally biased region" description="Basic residues" evidence="3">
    <location>
        <begin position="345"/>
        <end position="355"/>
    </location>
</feature>
<feature type="region of interest" description="Disordered" evidence="3">
    <location>
        <begin position="403"/>
        <end position="436"/>
    </location>
</feature>
<dbReference type="GeneID" id="14914985"/>
<feature type="compositionally biased region" description="Acidic residues" evidence="3">
    <location>
        <begin position="359"/>
        <end position="374"/>
    </location>
</feature>
<dbReference type="STRING" id="1257118.L8GMT3"/>
<dbReference type="RefSeq" id="XP_004336398.1">
    <property type="nucleotide sequence ID" value="XM_004336350.1"/>
</dbReference>
<dbReference type="SMART" id="SM00326">
    <property type="entry name" value="SH3"/>
    <property type="match status" value="2"/>
</dbReference>
<dbReference type="VEuPathDB" id="AmoebaDB:ACA1_379980"/>
<feature type="region of interest" description="Disordered" evidence="3">
    <location>
        <begin position="226"/>
        <end position="255"/>
    </location>
</feature>
<dbReference type="EMBL" id="KB008053">
    <property type="protein sequence ID" value="ELR14385.1"/>
    <property type="molecule type" value="Genomic_DNA"/>
</dbReference>
<dbReference type="Gene3D" id="2.30.30.40">
    <property type="entry name" value="SH3 Domains"/>
    <property type="match status" value="2"/>
</dbReference>
<evidence type="ECO:0000256" key="2">
    <source>
        <dbReference type="PROSITE-ProRule" id="PRU00192"/>
    </source>
</evidence>
<dbReference type="CDD" id="cd00174">
    <property type="entry name" value="SH3"/>
    <property type="match status" value="2"/>
</dbReference>
<dbReference type="Pfam" id="PF00018">
    <property type="entry name" value="SH3_1"/>
    <property type="match status" value="1"/>
</dbReference>
<keyword evidence="6" id="KW-1185">Reference proteome</keyword>
<dbReference type="KEGG" id="acan:ACA1_379980"/>
<feature type="compositionally biased region" description="Basic residues" evidence="3">
    <location>
        <begin position="226"/>
        <end position="246"/>
    </location>
</feature>
<feature type="compositionally biased region" description="Basic and acidic residues" evidence="3">
    <location>
        <begin position="412"/>
        <end position="421"/>
    </location>
</feature>
<dbReference type="PRINTS" id="PR00452">
    <property type="entry name" value="SH3DOMAIN"/>
</dbReference>
<feature type="domain" description="SH3" evidence="4">
    <location>
        <begin position="258"/>
        <end position="319"/>
    </location>
</feature>
<accession>L8GMT3</accession>